<dbReference type="PANTHER" id="PTHR33204:SF18">
    <property type="entry name" value="TRANSCRIPTIONAL REGULATORY PROTEIN"/>
    <property type="match status" value="1"/>
</dbReference>
<gene>
    <name evidence="5" type="ORF">SAMN04487951_107144</name>
</gene>
<keyword evidence="3" id="KW-0804">Transcription</keyword>
<dbReference type="STRING" id="416873.SAMN04487951_107144"/>
<dbReference type="PROSITE" id="PS51118">
    <property type="entry name" value="HTH_HXLR"/>
    <property type="match status" value="1"/>
</dbReference>
<dbReference type="InterPro" id="IPR036388">
    <property type="entry name" value="WH-like_DNA-bd_sf"/>
</dbReference>
<evidence type="ECO:0000256" key="3">
    <source>
        <dbReference type="ARBA" id="ARBA00023163"/>
    </source>
</evidence>
<accession>A0A1H0DIS7</accession>
<dbReference type="OrthoDB" id="9807069at2"/>
<dbReference type="SUPFAM" id="SSF46785">
    <property type="entry name" value="Winged helix' DNA-binding domain"/>
    <property type="match status" value="1"/>
</dbReference>
<dbReference type="Proteomes" id="UP000199677">
    <property type="component" value="Unassembled WGS sequence"/>
</dbReference>
<name>A0A1H0DIS7_9GAMM</name>
<proteinExistence type="predicted"/>
<dbReference type="GO" id="GO:0003677">
    <property type="term" value="F:DNA binding"/>
    <property type="evidence" value="ECO:0007669"/>
    <property type="project" value="UniProtKB-KW"/>
</dbReference>
<dbReference type="Pfam" id="PF01638">
    <property type="entry name" value="HxlR"/>
    <property type="match status" value="1"/>
</dbReference>
<dbReference type="InterPro" id="IPR002577">
    <property type="entry name" value="HTH_HxlR"/>
</dbReference>
<evidence type="ECO:0000256" key="1">
    <source>
        <dbReference type="ARBA" id="ARBA00023015"/>
    </source>
</evidence>
<organism evidence="5 6">
    <name type="scientific">Vreelandella arcis</name>
    <dbReference type="NCBI Taxonomy" id="416873"/>
    <lineage>
        <taxon>Bacteria</taxon>
        <taxon>Pseudomonadati</taxon>
        <taxon>Pseudomonadota</taxon>
        <taxon>Gammaproteobacteria</taxon>
        <taxon>Oceanospirillales</taxon>
        <taxon>Halomonadaceae</taxon>
        <taxon>Vreelandella</taxon>
    </lineage>
</organism>
<feature type="domain" description="HTH hxlR-type" evidence="4">
    <location>
        <begin position="19"/>
        <end position="118"/>
    </location>
</feature>
<reference evidence="6" key="1">
    <citation type="submission" date="2016-10" db="EMBL/GenBank/DDBJ databases">
        <authorList>
            <person name="Varghese N."/>
            <person name="Submissions S."/>
        </authorList>
    </citation>
    <scope>NUCLEOTIDE SEQUENCE [LARGE SCALE GENOMIC DNA]</scope>
    <source>
        <strain evidence="6">CGMCC 1.6494</strain>
    </source>
</reference>
<dbReference type="Gene3D" id="1.10.10.10">
    <property type="entry name" value="Winged helix-like DNA-binding domain superfamily/Winged helix DNA-binding domain"/>
    <property type="match status" value="1"/>
</dbReference>
<evidence type="ECO:0000313" key="5">
    <source>
        <dbReference type="EMBL" id="SDN70062.1"/>
    </source>
</evidence>
<dbReference type="InterPro" id="IPR036390">
    <property type="entry name" value="WH_DNA-bd_sf"/>
</dbReference>
<dbReference type="CDD" id="cd00090">
    <property type="entry name" value="HTH_ARSR"/>
    <property type="match status" value="1"/>
</dbReference>
<evidence type="ECO:0000259" key="4">
    <source>
        <dbReference type="PROSITE" id="PS51118"/>
    </source>
</evidence>
<dbReference type="InterPro" id="IPR011991">
    <property type="entry name" value="ArsR-like_HTH"/>
</dbReference>
<evidence type="ECO:0000313" key="6">
    <source>
        <dbReference type="Proteomes" id="UP000199677"/>
    </source>
</evidence>
<dbReference type="PANTHER" id="PTHR33204">
    <property type="entry name" value="TRANSCRIPTIONAL REGULATOR, MARR FAMILY"/>
    <property type="match status" value="1"/>
</dbReference>
<keyword evidence="1" id="KW-0805">Transcription regulation</keyword>
<sequence>MKNHTETHTSHTRVPVSECSLAKAIRAVGDTWSLLILREVICGAERFDQIREDLGITRSVLSNRLARLVQEGILERYQYRDSGQRARKGYALTAKGHALFPVVIALREWGGEHLEPGNTPLRLQLQTRDGLRVETKLIREDGLEVTDMTDIIATVKE</sequence>
<keyword evidence="6" id="KW-1185">Reference proteome</keyword>
<dbReference type="AlphaFoldDB" id="A0A1H0DIS7"/>
<dbReference type="EMBL" id="FNII01000007">
    <property type="protein sequence ID" value="SDN70062.1"/>
    <property type="molecule type" value="Genomic_DNA"/>
</dbReference>
<evidence type="ECO:0000256" key="2">
    <source>
        <dbReference type="ARBA" id="ARBA00023125"/>
    </source>
</evidence>
<dbReference type="GO" id="GO:0006355">
    <property type="term" value="P:regulation of DNA-templated transcription"/>
    <property type="evidence" value="ECO:0007669"/>
    <property type="project" value="UniProtKB-ARBA"/>
</dbReference>
<protein>
    <submittedName>
        <fullName evidence="5">Transcriptional regulator, HxlR family</fullName>
    </submittedName>
</protein>
<keyword evidence="2" id="KW-0238">DNA-binding</keyword>